<sequence length="111" mass="12802">MALVNTFEKQGIILFKYRGQFPIVLFFLSIQFIWFTDYSSIINVKYYLIISIVLVLLGFMIRFYTIGTTLKGTSGRNRNKQVAESLNSTGIYSIVRHPLYLGNYCIWVGIA</sequence>
<accession>A0A382KG44</accession>
<evidence type="ECO:0000313" key="2">
    <source>
        <dbReference type="EMBL" id="SVC22575.1"/>
    </source>
</evidence>
<name>A0A382KG44_9ZZZZ</name>
<evidence type="ECO:0000256" key="1">
    <source>
        <dbReference type="SAM" id="Phobius"/>
    </source>
</evidence>
<dbReference type="Pfam" id="PF06966">
    <property type="entry name" value="DUF1295"/>
    <property type="match status" value="1"/>
</dbReference>
<gene>
    <name evidence="2" type="ORF">METZ01_LOCUS275429</name>
</gene>
<organism evidence="2">
    <name type="scientific">marine metagenome</name>
    <dbReference type="NCBI Taxonomy" id="408172"/>
    <lineage>
        <taxon>unclassified sequences</taxon>
        <taxon>metagenomes</taxon>
        <taxon>ecological metagenomes</taxon>
    </lineage>
</organism>
<feature type="transmembrane region" description="Helical" evidence="1">
    <location>
        <begin position="21"/>
        <end position="41"/>
    </location>
</feature>
<dbReference type="EMBL" id="UINC01080017">
    <property type="protein sequence ID" value="SVC22575.1"/>
    <property type="molecule type" value="Genomic_DNA"/>
</dbReference>
<dbReference type="Gene3D" id="1.20.120.1630">
    <property type="match status" value="1"/>
</dbReference>
<dbReference type="AlphaFoldDB" id="A0A382KG44"/>
<keyword evidence="1" id="KW-1133">Transmembrane helix</keyword>
<feature type="non-terminal residue" evidence="2">
    <location>
        <position position="111"/>
    </location>
</feature>
<dbReference type="InterPro" id="IPR010721">
    <property type="entry name" value="UstE-like"/>
</dbReference>
<evidence type="ECO:0008006" key="3">
    <source>
        <dbReference type="Google" id="ProtNLM"/>
    </source>
</evidence>
<keyword evidence="1" id="KW-0472">Membrane</keyword>
<reference evidence="2" key="1">
    <citation type="submission" date="2018-05" db="EMBL/GenBank/DDBJ databases">
        <authorList>
            <person name="Lanie J.A."/>
            <person name="Ng W.-L."/>
            <person name="Kazmierczak K.M."/>
            <person name="Andrzejewski T.M."/>
            <person name="Davidsen T.M."/>
            <person name="Wayne K.J."/>
            <person name="Tettelin H."/>
            <person name="Glass J.I."/>
            <person name="Rusch D."/>
            <person name="Podicherti R."/>
            <person name="Tsui H.-C.T."/>
            <person name="Winkler M.E."/>
        </authorList>
    </citation>
    <scope>NUCLEOTIDE SEQUENCE</scope>
</reference>
<keyword evidence="1" id="KW-0812">Transmembrane</keyword>
<proteinExistence type="predicted"/>
<feature type="transmembrane region" description="Helical" evidence="1">
    <location>
        <begin position="47"/>
        <end position="70"/>
    </location>
</feature>
<protein>
    <recommendedName>
        <fullName evidence="3">Steroid 5-alpha reductase C-terminal domain-containing protein</fullName>
    </recommendedName>
</protein>